<proteinExistence type="inferred from homology"/>
<evidence type="ECO:0000256" key="5">
    <source>
        <dbReference type="ARBA" id="ARBA00022824"/>
    </source>
</evidence>
<keyword evidence="2 10" id="KW-0328">Glycosyltransferase</keyword>
<comment type="caution">
    <text evidence="13">The sequence shown here is derived from an EMBL/GenBank/DDBJ whole genome shotgun (WGS) entry which is preliminary data.</text>
</comment>
<evidence type="ECO:0000313" key="13">
    <source>
        <dbReference type="EMBL" id="KAK2148075.1"/>
    </source>
</evidence>
<keyword evidence="6" id="KW-1133">Transmembrane helix</keyword>
<comment type="pathway">
    <text evidence="1 10">Protein modification; protein glycosylation.</text>
</comment>
<evidence type="ECO:0000313" key="14">
    <source>
        <dbReference type="EMBL" id="KAK2177010.1"/>
    </source>
</evidence>
<dbReference type="EMBL" id="JAODUO010003283">
    <property type="protein sequence ID" value="KAK2148075.1"/>
    <property type="molecule type" value="Genomic_DNA"/>
</dbReference>
<comment type="catalytic activity">
    <reaction evidence="8 10">
        <text>a beta-D-Man-(1-&gt;4)-beta-D-GlcNAc-(1-&gt;4)-alpha-D-GlcNAc-diphospho-di-trans,poly-cis-dolichol + GDP-alpha-D-mannose = an alpha-D-Man-(1-&gt;3)-beta-D-Man-(1-&gt;4)-beta-D-GlcNAc-(1-&gt;4)-alpha-D-GlcNAc-diphospho-di-trans,poly-cis-dolichol + GDP + H(+)</text>
        <dbReference type="Rhea" id="RHEA:29515"/>
        <dbReference type="Rhea" id="RHEA-COMP:19511"/>
        <dbReference type="Rhea" id="RHEA-COMP:19513"/>
        <dbReference type="ChEBI" id="CHEBI:15378"/>
        <dbReference type="ChEBI" id="CHEBI:57527"/>
        <dbReference type="ChEBI" id="CHEBI:58189"/>
        <dbReference type="ChEBI" id="CHEBI:58472"/>
        <dbReference type="ChEBI" id="CHEBI:132510"/>
        <dbReference type="EC" id="2.4.1.132"/>
    </reaction>
    <physiologicalReaction direction="left-to-right" evidence="8 10">
        <dbReference type="Rhea" id="RHEA:29516"/>
    </physiologicalReaction>
</comment>
<dbReference type="InterPro" id="IPR001296">
    <property type="entry name" value="Glyco_trans_1"/>
</dbReference>
<sequence>MVRVVFLHPDLGIGGAERAVIDAALALKSSSHSVEFVTAHHDPDHCFPETRDGTVKVTAVGDWLPRSVLGRFYALCAYLRMIYAAIYLVFFSRIKYDVVFCDQISACIPVLRVGRAKVLFYCHFPDMLLTQRRSFLKRLYRAPIDRLEELTTGMAHVVLVNSKFTADIFHETFRSLQYIKPQVVYPIPNFTALDQPADNQLPDNVLATTANINTIFLSINRYERKKNLPLALHALAKLKERCGLDGVQLIIAGGYDDRVMENKEHYLELRMLADSLKVQAHVSYMRSFSDAEKRTLLHHSTCLLYTPDKEHFGIVPVEAMYLQCPVIAVRSGGPLETVLDGHTGYLCSPEADSFADAMEKFVVDRKLGAKLGKAGRERVIEKFSFETFTKELNSTVLGLCQ</sequence>
<evidence type="ECO:0000259" key="12">
    <source>
        <dbReference type="Pfam" id="PF13439"/>
    </source>
</evidence>
<evidence type="ECO:0000259" key="11">
    <source>
        <dbReference type="Pfam" id="PF00534"/>
    </source>
</evidence>
<evidence type="ECO:0000256" key="1">
    <source>
        <dbReference type="ARBA" id="ARBA00004922"/>
    </source>
</evidence>
<evidence type="ECO:0000256" key="9">
    <source>
        <dbReference type="ARBA" id="ARBA00045104"/>
    </source>
</evidence>
<name>A0AAD9MWI8_RIDPI</name>
<dbReference type="Gene3D" id="3.40.50.2000">
    <property type="entry name" value="Glycogen Phosphorylase B"/>
    <property type="match status" value="2"/>
</dbReference>
<evidence type="ECO:0000256" key="2">
    <source>
        <dbReference type="ARBA" id="ARBA00022676"/>
    </source>
</evidence>
<keyword evidence="3 10" id="KW-0808">Transferase</keyword>
<protein>
    <recommendedName>
        <fullName evidence="10">Alpha-1,3/1,6-mannosyltransferase ALG2</fullName>
        <ecNumber evidence="10">2.4.1.132</ecNumber>
        <ecNumber evidence="10">2.4.1.257</ecNumber>
    </recommendedName>
    <alternativeName>
        <fullName evidence="10">GDP-Man:Man(1)GlcNAc(2)-PP-Dol alpha-1,3-mannosyltransferase</fullName>
    </alternativeName>
</protein>
<reference evidence="13" key="1">
    <citation type="journal article" date="2023" name="Mol. Biol. Evol.">
        <title>Third-Generation Sequencing Reveals the Adaptive Role of the Epigenome in Three Deep-Sea Polychaetes.</title>
        <authorList>
            <person name="Perez M."/>
            <person name="Aroh O."/>
            <person name="Sun Y."/>
            <person name="Lan Y."/>
            <person name="Juniper S.K."/>
            <person name="Young C.R."/>
            <person name="Angers B."/>
            <person name="Qian P.Y."/>
        </authorList>
    </citation>
    <scope>NUCLEOTIDE SEQUENCE</scope>
    <source>
        <strain evidence="13">R07B-5</strain>
    </source>
</reference>
<evidence type="ECO:0000313" key="15">
    <source>
        <dbReference type="Proteomes" id="UP001209878"/>
    </source>
</evidence>
<evidence type="ECO:0000256" key="8">
    <source>
        <dbReference type="ARBA" id="ARBA00045103"/>
    </source>
</evidence>
<accession>A0AAD9MWI8</accession>
<dbReference type="GO" id="GO:0102704">
    <property type="term" value="F:GDP-Man:Man(2)GlcNAc(2)-PP-Dol alpha-1,6-mannosyltransferase activity"/>
    <property type="evidence" value="ECO:0007669"/>
    <property type="project" value="UniProtKB-UniRule"/>
</dbReference>
<dbReference type="Proteomes" id="UP001209878">
    <property type="component" value="Unassembled WGS sequence"/>
</dbReference>
<keyword evidence="15" id="KW-1185">Reference proteome</keyword>
<dbReference type="AlphaFoldDB" id="A0AAD9MWI8"/>
<comment type="catalytic activity">
    <reaction evidence="9 10">
        <text>an alpha-D-Man-(1-&gt;3)-beta-D-Man-(1-&gt;4)-beta-D-GlcNAc-(1-&gt;4)-alpha-D-GlcNAc-diphospho-di-trans,poly-cis-dolichol + GDP-alpha-D-mannose = an alpha-D-Man-(1-&gt;3)-[alpha-D-Man-(1-&gt;6)]-beta-D-Man-(1-&gt;4)-beta-D-GlcNAc-(1-&gt;4)-alpha-D-GlcNAc-diphospho-di-trans,poly-cis-dolichol + GDP + H(+)</text>
        <dbReference type="Rhea" id="RHEA:29519"/>
        <dbReference type="Rhea" id="RHEA-COMP:19513"/>
        <dbReference type="Rhea" id="RHEA-COMP:19515"/>
        <dbReference type="ChEBI" id="CHEBI:15378"/>
        <dbReference type="ChEBI" id="CHEBI:57527"/>
        <dbReference type="ChEBI" id="CHEBI:58189"/>
        <dbReference type="ChEBI" id="CHEBI:132510"/>
        <dbReference type="ChEBI" id="CHEBI:132511"/>
        <dbReference type="EC" id="2.4.1.257"/>
    </reaction>
    <physiologicalReaction direction="left-to-right" evidence="9 10">
        <dbReference type="Rhea" id="RHEA:29520"/>
    </physiologicalReaction>
</comment>
<feature type="domain" description="Glycosyltransferase subfamily 4-like N-terminal" evidence="12">
    <location>
        <begin position="13"/>
        <end position="190"/>
    </location>
</feature>
<dbReference type="EC" id="2.4.1.257" evidence="10"/>
<evidence type="ECO:0000256" key="3">
    <source>
        <dbReference type="ARBA" id="ARBA00022679"/>
    </source>
</evidence>
<evidence type="ECO:0000256" key="6">
    <source>
        <dbReference type="ARBA" id="ARBA00022989"/>
    </source>
</evidence>
<dbReference type="GO" id="GO:0005789">
    <property type="term" value="C:endoplasmic reticulum membrane"/>
    <property type="evidence" value="ECO:0007669"/>
    <property type="project" value="UniProtKB-SubCell"/>
</dbReference>
<dbReference type="InterPro" id="IPR028098">
    <property type="entry name" value="Glyco_trans_4-like_N"/>
</dbReference>
<evidence type="ECO:0000256" key="7">
    <source>
        <dbReference type="ARBA" id="ARBA00023136"/>
    </source>
</evidence>
<dbReference type="FunFam" id="3.40.50.2000:FF:000210">
    <property type="entry name" value="Alpha-1,3/1,6-mannosyltransferase ALG2"/>
    <property type="match status" value="1"/>
</dbReference>
<evidence type="ECO:0000256" key="10">
    <source>
        <dbReference type="RuleBase" id="RU367136"/>
    </source>
</evidence>
<comment type="subcellular location">
    <subcellularLocation>
        <location evidence="10">Endoplasmic reticulum membrane</location>
        <topology evidence="10">Single-pass membrane protein</topology>
    </subcellularLocation>
</comment>
<keyword evidence="4" id="KW-0812">Transmembrane</keyword>
<dbReference type="GO" id="GO:0004378">
    <property type="term" value="F:GDP-Man:Man(1)GlcNAc(2)-PP-Dol alpha-1,3-mannosyltransferase activity"/>
    <property type="evidence" value="ECO:0007669"/>
    <property type="project" value="UniProtKB-UniRule"/>
</dbReference>
<comment type="function">
    <text evidence="10">Mannosylates Man(2)GlcNAc(2)-dolichol diphosphate and Man(1)GlcNAc(2)-dolichol diphosphate to form Man(3)GlcNAc(2)-dolichol diphosphate.</text>
</comment>
<dbReference type="PANTHER" id="PTHR45918">
    <property type="entry name" value="ALPHA-1,3/1,6-MANNOSYLTRANSFERASE ALG2"/>
    <property type="match status" value="1"/>
</dbReference>
<dbReference type="PANTHER" id="PTHR45918:SF1">
    <property type="entry name" value="ALPHA-1,3_1,6-MANNOSYLTRANSFERASE ALG2"/>
    <property type="match status" value="1"/>
</dbReference>
<feature type="domain" description="Glycosyl transferase family 1" evidence="11">
    <location>
        <begin position="214"/>
        <end position="378"/>
    </location>
</feature>
<dbReference type="EC" id="2.4.1.132" evidence="10"/>
<dbReference type="InterPro" id="IPR027054">
    <property type="entry name" value="ALG2"/>
</dbReference>
<keyword evidence="5" id="KW-0256">Endoplasmic reticulum</keyword>
<keyword evidence="7" id="KW-0472">Membrane</keyword>
<organism evidence="13 15">
    <name type="scientific">Ridgeia piscesae</name>
    <name type="common">Tubeworm</name>
    <dbReference type="NCBI Taxonomy" id="27915"/>
    <lineage>
        <taxon>Eukaryota</taxon>
        <taxon>Metazoa</taxon>
        <taxon>Spiralia</taxon>
        <taxon>Lophotrochozoa</taxon>
        <taxon>Annelida</taxon>
        <taxon>Polychaeta</taxon>
        <taxon>Sedentaria</taxon>
        <taxon>Canalipalpata</taxon>
        <taxon>Sabellida</taxon>
        <taxon>Siboglinidae</taxon>
        <taxon>Ridgeia</taxon>
    </lineage>
</organism>
<dbReference type="CDD" id="cd03805">
    <property type="entry name" value="GT4_ALG2-like"/>
    <property type="match status" value="1"/>
</dbReference>
<dbReference type="Pfam" id="PF00534">
    <property type="entry name" value="Glycos_transf_1"/>
    <property type="match status" value="1"/>
</dbReference>
<evidence type="ECO:0000256" key="4">
    <source>
        <dbReference type="ARBA" id="ARBA00022692"/>
    </source>
</evidence>
<dbReference type="FunFam" id="3.40.50.2000:FF:000085">
    <property type="entry name" value="alpha-1,3/1,6-mannosyltransferase ALG2"/>
    <property type="match status" value="1"/>
</dbReference>
<dbReference type="EMBL" id="JAODUO010000624">
    <property type="protein sequence ID" value="KAK2177010.1"/>
    <property type="molecule type" value="Genomic_DNA"/>
</dbReference>
<comment type="similarity">
    <text evidence="10">Belongs to the glycosyltransferase group 1 family.</text>
</comment>
<dbReference type="Pfam" id="PF13439">
    <property type="entry name" value="Glyco_transf_4"/>
    <property type="match status" value="1"/>
</dbReference>
<gene>
    <name evidence="13" type="ORF">NP493_3293g00000</name>
    <name evidence="14" type="ORF">NP493_624g01009</name>
</gene>
<dbReference type="SUPFAM" id="SSF53756">
    <property type="entry name" value="UDP-Glycosyltransferase/glycogen phosphorylase"/>
    <property type="match status" value="1"/>
</dbReference>